<dbReference type="Proteomes" id="UP000199632">
    <property type="component" value="Unassembled WGS sequence"/>
</dbReference>
<dbReference type="InterPro" id="IPR001647">
    <property type="entry name" value="HTH_TetR"/>
</dbReference>
<evidence type="ECO:0000256" key="2">
    <source>
        <dbReference type="ARBA" id="ARBA00023125"/>
    </source>
</evidence>
<name>A0A1H3KR62_9ACTN</name>
<evidence type="ECO:0000313" key="6">
    <source>
        <dbReference type="EMBL" id="SDY54540.1"/>
    </source>
</evidence>
<dbReference type="PANTHER" id="PTHR30055:SF234">
    <property type="entry name" value="HTH-TYPE TRANSCRIPTIONAL REGULATOR BETI"/>
    <property type="match status" value="1"/>
</dbReference>
<dbReference type="SUPFAM" id="SSF46689">
    <property type="entry name" value="Homeodomain-like"/>
    <property type="match status" value="1"/>
</dbReference>
<dbReference type="STRING" id="137265.SAMN05421684_0286"/>
<dbReference type="AlphaFoldDB" id="A0A1H3KR62"/>
<dbReference type="Pfam" id="PF21597">
    <property type="entry name" value="TetR_C_43"/>
    <property type="match status" value="1"/>
</dbReference>
<keyword evidence="7" id="KW-1185">Reference proteome</keyword>
<keyword evidence="1" id="KW-0805">Transcription regulation</keyword>
<dbReference type="RefSeq" id="WP_090786230.1">
    <property type="nucleotide sequence ID" value="NZ_BOND01000031.1"/>
</dbReference>
<keyword evidence="3" id="KW-0804">Transcription</keyword>
<sequence>MRRDAAANRQALIDAAVELFNERGLAPTLDDIARAAGVSVATAYRHFSNKTELAFAVLNTSMESMVEAAERAATAPDGWSGLVEFFEATIRKQAGQQALRDLLATDPSSPPMVEVHRRIGASMATLLERAQRQGTVRDDVVVADLAVLGTLLGEAVRIFATPAPESWKRVMPLLLDGLRPGVTTPMGAPPLSMEQFIAGIASQTRPAAGTR</sequence>
<dbReference type="InterPro" id="IPR009057">
    <property type="entry name" value="Homeodomain-like_sf"/>
</dbReference>
<gene>
    <name evidence="6" type="ORF">SAMN05421684_0286</name>
</gene>
<evidence type="ECO:0000259" key="5">
    <source>
        <dbReference type="PROSITE" id="PS50977"/>
    </source>
</evidence>
<protein>
    <submittedName>
        <fullName evidence="6">Transcriptional regulator, TetR family</fullName>
    </submittedName>
</protein>
<dbReference type="PRINTS" id="PR00455">
    <property type="entry name" value="HTHTETR"/>
</dbReference>
<dbReference type="GO" id="GO:0000976">
    <property type="term" value="F:transcription cis-regulatory region binding"/>
    <property type="evidence" value="ECO:0007669"/>
    <property type="project" value="TreeGrafter"/>
</dbReference>
<dbReference type="PROSITE" id="PS01081">
    <property type="entry name" value="HTH_TETR_1"/>
    <property type="match status" value="1"/>
</dbReference>
<dbReference type="OrthoDB" id="3382616at2"/>
<dbReference type="Pfam" id="PF00440">
    <property type="entry name" value="TetR_N"/>
    <property type="match status" value="1"/>
</dbReference>
<proteinExistence type="predicted"/>
<evidence type="ECO:0000256" key="1">
    <source>
        <dbReference type="ARBA" id="ARBA00023015"/>
    </source>
</evidence>
<dbReference type="InterPro" id="IPR036271">
    <property type="entry name" value="Tet_transcr_reg_TetR-rel_C_sf"/>
</dbReference>
<organism evidence="6 7">
    <name type="scientific">Asanoa ishikariensis</name>
    <dbReference type="NCBI Taxonomy" id="137265"/>
    <lineage>
        <taxon>Bacteria</taxon>
        <taxon>Bacillati</taxon>
        <taxon>Actinomycetota</taxon>
        <taxon>Actinomycetes</taxon>
        <taxon>Micromonosporales</taxon>
        <taxon>Micromonosporaceae</taxon>
        <taxon>Asanoa</taxon>
    </lineage>
</organism>
<feature type="domain" description="HTH tetR-type" evidence="5">
    <location>
        <begin position="6"/>
        <end position="65"/>
    </location>
</feature>
<dbReference type="PANTHER" id="PTHR30055">
    <property type="entry name" value="HTH-TYPE TRANSCRIPTIONAL REGULATOR RUTR"/>
    <property type="match status" value="1"/>
</dbReference>
<reference evidence="7" key="1">
    <citation type="submission" date="2016-10" db="EMBL/GenBank/DDBJ databases">
        <authorList>
            <person name="Varghese N."/>
            <person name="Submissions S."/>
        </authorList>
    </citation>
    <scope>NUCLEOTIDE SEQUENCE [LARGE SCALE GENOMIC DNA]</scope>
    <source>
        <strain evidence="7">DSM 44718</strain>
    </source>
</reference>
<evidence type="ECO:0000313" key="7">
    <source>
        <dbReference type="Proteomes" id="UP000199632"/>
    </source>
</evidence>
<feature type="DNA-binding region" description="H-T-H motif" evidence="4">
    <location>
        <begin position="28"/>
        <end position="47"/>
    </location>
</feature>
<keyword evidence="2 4" id="KW-0238">DNA-binding</keyword>
<dbReference type="EMBL" id="FNQB01000001">
    <property type="protein sequence ID" value="SDY54540.1"/>
    <property type="molecule type" value="Genomic_DNA"/>
</dbReference>
<dbReference type="InterPro" id="IPR023772">
    <property type="entry name" value="DNA-bd_HTH_TetR-type_CS"/>
</dbReference>
<dbReference type="Gene3D" id="1.10.357.10">
    <property type="entry name" value="Tetracycline Repressor, domain 2"/>
    <property type="match status" value="1"/>
</dbReference>
<dbReference type="InterPro" id="IPR049445">
    <property type="entry name" value="TetR_SbtR-like_C"/>
</dbReference>
<dbReference type="GO" id="GO:0003700">
    <property type="term" value="F:DNA-binding transcription factor activity"/>
    <property type="evidence" value="ECO:0007669"/>
    <property type="project" value="TreeGrafter"/>
</dbReference>
<dbReference type="PROSITE" id="PS50977">
    <property type="entry name" value="HTH_TETR_2"/>
    <property type="match status" value="1"/>
</dbReference>
<evidence type="ECO:0000256" key="4">
    <source>
        <dbReference type="PROSITE-ProRule" id="PRU00335"/>
    </source>
</evidence>
<dbReference type="InterPro" id="IPR050109">
    <property type="entry name" value="HTH-type_TetR-like_transc_reg"/>
</dbReference>
<evidence type="ECO:0000256" key="3">
    <source>
        <dbReference type="ARBA" id="ARBA00023163"/>
    </source>
</evidence>
<accession>A0A1H3KR62</accession>
<dbReference type="SUPFAM" id="SSF48498">
    <property type="entry name" value="Tetracyclin repressor-like, C-terminal domain"/>
    <property type="match status" value="1"/>
</dbReference>